<dbReference type="Gene3D" id="3.40.50.2300">
    <property type="match status" value="1"/>
</dbReference>
<evidence type="ECO:0000313" key="4">
    <source>
        <dbReference type="Proteomes" id="UP000199438"/>
    </source>
</evidence>
<dbReference type="InterPro" id="IPR011006">
    <property type="entry name" value="CheY-like_superfamily"/>
</dbReference>
<dbReference type="Proteomes" id="UP000199438">
    <property type="component" value="Unassembled WGS sequence"/>
</dbReference>
<feature type="modified residue" description="4-aspartylphosphate" evidence="1">
    <location>
        <position position="108"/>
    </location>
</feature>
<dbReference type="SUPFAM" id="SSF52172">
    <property type="entry name" value="CheY-like"/>
    <property type="match status" value="1"/>
</dbReference>
<evidence type="ECO:0000313" key="3">
    <source>
        <dbReference type="EMBL" id="SFC28387.1"/>
    </source>
</evidence>
<keyword evidence="4" id="KW-1185">Reference proteome</keyword>
<dbReference type="PANTHER" id="PTHR45566">
    <property type="entry name" value="HTH-TYPE TRANSCRIPTIONAL REGULATOR YHJB-RELATED"/>
    <property type="match status" value="1"/>
</dbReference>
<dbReference type="GO" id="GO:0000160">
    <property type="term" value="P:phosphorelay signal transduction system"/>
    <property type="evidence" value="ECO:0007669"/>
    <property type="project" value="InterPro"/>
</dbReference>
<evidence type="ECO:0000256" key="1">
    <source>
        <dbReference type="PROSITE-ProRule" id="PRU00169"/>
    </source>
</evidence>
<accession>A0A1I1HWC5</accession>
<dbReference type="GO" id="GO:0003677">
    <property type="term" value="F:DNA binding"/>
    <property type="evidence" value="ECO:0007669"/>
    <property type="project" value="UniProtKB-KW"/>
</dbReference>
<keyword evidence="3" id="KW-0238">DNA-binding</keyword>
<organism evidence="3 4">
    <name type="scientific">Zunongwangia mangrovi</name>
    <dbReference type="NCBI Taxonomy" id="1334022"/>
    <lineage>
        <taxon>Bacteria</taxon>
        <taxon>Pseudomonadati</taxon>
        <taxon>Bacteroidota</taxon>
        <taxon>Flavobacteriia</taxon>
        <taxon>Flavobacteriales</taxon>
        <taxon>Flavobacteriaceae</taxon>
        <taxon>Zunongwangia</taxon>
    </lineage>
</organism>
<dbReference type="InterPro" id="IPR001789">
    <property type="entry name" value="Sig_transdc_resp-reg_receiver"/>
</dbReference>
<reference evidence="4" key="1">
    <citation type="submission" date="2016-10" db="EMBL/GenBank/DDBJ databases">
        <authorList>
            <person name="Varghese N."/>
            <person name="Submissions S."/>
        </authorList>
    </citation>
    <scope>NUCLEOTIDE SEQUENCE [LARGE SCALE GENOMIC DNA]</scope>
    <source>
        <strain evidence="4">DSM 24499</strain>
    </source>
</reference>
<name>A0A1I1HWC5_9FLAO</name>
<dbReference type="AlphaFoldDB" id="A0A1I1HWC5"/>
<dbReference type="PANTHER" id="PTHR45566:SF1">
    <property type="entry name" value="HTH-TYPE TRANSCRIPTIONAL REGULATOR YHJB-RELATED"/>
    <property type="match status" value="1"/>
</dbReference>
<feature type="domain" description="Response regulatory" evidence="2">
    <location>
        <begin position="53"/>
        <end position="181"/>
    </location>
</feature>
<proteinExistence type="predicted"/>
<dbReference type="PROSITE" id="PS50110">
    <property type="entry name" value="RESPONSE_REGULATORY"/>
    <property type="match status" value="1"/>
</dbReference>
<keyword evidence="1" id="KW-0597">Phosphoprotein</keyword>
<protein>
    <submittedName>
        <fullName evidence="3">DNA-binding response regulator, NarL/FixJ family, contains REC and HTH domains</fullName>
    </submittedName>
</protein>
<evidence type="ECO:0000259" key="2">
    <source>
        <dbReference type="PROSITE" id="PS50110"/>
    </source>
</evidence>
<sequence length="270" mass="31308">MLDFQQKLKFLVNLRQISLGKPVGIQFKRTKILRQASNIESRSLSNNKLMFKHVLIAEDLDSVNIAVTQLLGSLGIKEIENTQYCDQAFLRCKKAELDNNPIDLLICDLSFKQDFRQEKIENGEELIWKLKKDFPALKIIVHSVEDHPTTISRLWDSEKIDAYICKDRNGMQNLKEAIVKVYNDEKFLPKSLKDTLKQDNIVQIADYEVRILKLLSDGYTQEEIHVKFKKEGTYPHSKSSIEKRLKDLKEDFGARTNPQLISMAKDLKII</sequence>
<dbReference type="EMBL" id="FOKV01000003">
    <property type="protein sequence ID" value="SFC28387.1"/>
    <property type="molecule type" value="Genomic_DNA"/>
</dbReference>
<dbReference type="STRING" id="1334022.SAMN04487907_103203"/>
<dbReference type="InterPro" id="IPR051015">
    <property type="entry name" value="EvgA-like"/>
</dbReference>
<gene>
    <name evidence="3" type="ORF">SAMN04487907_103203</name>
</gene>